<keyword evidence="3" id="KW-1185">Reference proteome</keyword>
<feature type="compositionally biased region" description="Basic and acidic residues" evidence="1">
    <location>
        <begin position="14"/>
        <end position="25"/>
    </location>
</feature>
<evidence type="ECO:0000256" key="1">
    <source>
        <dbReference type="SAM" id="MobiDB-lite"/>
    </source>
</evidence>
<accession>A0ABW4PTY1</accession>
<feature type="compositionally biased region" description="Acidic residues" evidence="1">
    <location>
        <begin position="89"/>
        <end position="108"/>
    </location>
</feature>
<gene>
    <name evidence="2" type="ORF">ACFSDA_03865</name>
</gene>
<comment type="caution">
    <text evidence="2">The sequence shown here is derived from an EMBL/GenBank/DDBJ whole genome shotgun (WGS) entry which is preliminary data.</text>
</comment>
<dbReference type="EMBL" id="JBHUFL010000002">
    <property type="protein sequence ID" value="MFD1834206.1"/>
    <property type="molecule type" value="Genomic_DNA"/>
</dbReference>
<evidence type="ECO:0008006" key="4">
    <source>
        <dbReference type="Google" id="ProtNLM"/>
    </source>
</evidence>
<proteinExistence type="predicted"/>
<feature type="compositionally biased region" description="Basic and acidic residues" evidence="1">
    <location>
        <begin position="38"/>
        <end position="51"/>
    </location>
</feature>
<feature type="compositionally biased region" description="Acidic residues" evidence="1">
    <location>
        <begin position="1"/>
        <end position="10"/>
    </location>
</feature>
<evidence type="ECO:0000313" key="3">
    <source>
        <dbReference type="Proteomes" id="UP001597280"/>
    </source>
</evidence>
<dbReference type="Proteomes" id="UP001597280">
    <property type="component" value="Unassembled WGS sequence"/>
</dbReference>
<reference evidence="3" key="1">
    <citation type="journal article" date="2019" name="Int. J. Syst. Evol. Microbiol.">
        <title>The Global Catalogue of Microorganisms (GCM) 10K type strain sequencing project: providing services to taxonomists for standard genome sequencing and annotation.</title>
        <authorList>
            <consortium name="The Broad Institute Genomics Platform"/>
            <consortium name="The Broad Institute Genome Sequencing Center for Infectious Disease"/>
            <person name="Wu L."/>
            <person name="Ma J."/>
        </authorList>
    </citation>
    <scope>NUCLEOTIDE SEQUENCE [LARGE SCALE GENOMIC DNA]</scope>
    <source>
        <strain evidence="3">JCM 11650</strain>
    </source>
</reference>
<sequence length="115" mass="12822">MSENPYDEVTTDGGEDRPEVDRDFTGPDGVQDADAILELERERDAEERTDSAADFPVELGEEDVAAAEQGNRDGDEMVAEGEDPREVAELDGDDEDVDAFEDEPFTEDDPLRRER</sequence>
<feature type="region of interest" description="Disordered" evidence="1">
    <location>
        <begin position="1"/>
        <end position="115"/>
    </location>
</feature>
<protein>
    <recommendedName>
        <fullName evidence="4">Sugar ABC transporter ATPase</fullName>
    </recommendedName>
</protein>
<dbReference type="RefSeq" id="WP_343903607.1">
    <property type="nucleotide sequence ID" value="NZ_BAAAIS010000002.1"/>
</dbReference>
<evidence type="ECO:0000313" key="2">
    <source>
        <dbReference type="EMBL" id="MFD1834206.1"/>
    </source>
</evidence>
<organism evidence="2 3">
    <name type="scientific">Brachybacterium rhamnosum</name>
    <dbReference type="NCBI Taxonomy" id="173361"/>
    <lineage>
        <taxon>Bacteria</taxon>
        <taxon>Bacillati</taxon>
        <taxon>Actinomycetota</taxon>
        <taxon>Actinomycetes</taxon>
        <taxon>Micrococcales</taxon>
        <taxon>Dermabacteraceae</taxon>
        <taxon>Brachybacterium</taxon>
    </lineage>
</organism>
<name>A0ABW4PTY1_9MICO</name>